<evidence type="ECO:0000313" key="4">
    <source>
        <dbReference type="Proteomes" id="UP000285430"/>
    </source>
</evidence>
<gene>
    <name evidence="2" type="ORF">DYB35_001320</name>
    <name evidence="3" type="ORF">DYB37_000248</name>
</gene>
<dbReference type="EMBL" id="QUTH01002875">
    <property type="protein sequence ID" value="RHZ23371.1"/>
    <property type="molecule type" value="Genomic_DNA"/>
</dbReference>
<feature type="compositionally biased region" description="Low complexity" evidence="1">
    <location>
        <begin position="57"/>
        <end position="67"/>
    </location>
</feature>
<organism evidence="3 4">
    <name type="scientific">Aphanomyces astaci</name>
    <name type="common">Crayfish plague agent</name>
    <dbReference type="NCBI Taxonomy" id="112090"/>
    <lineage>
        <taxon>Eukaryota</taxon>
        <taxon>Sar</taxon>
        <taxon>Stramenopiles</taxon>
        <taxon>Oomycota</taxon>
        <taxon>Saprolegniomycetes</taxon>
        <taxon>Saprolegniales</taxon>
        <taxon>Verrucalvaceae</taxon>
        <taxon>Aphanomyces</taxon>
    </lineage>
</organism>
<name>A0A418F3R3_APHAT</name>
<sequence>MHSTKCNVTVQRALECANGHATLTHYSALSDDEVLDAGEADIAIPANGFVGVEAEIPSSSEEPTTTRTPPPRLVRTNAGVYDTDDMSPPSTPHVSLKPFPPKVALETVNHLMFVIHGIGAHTDFEDTHDVNFFADVIPSDKQRRGKSHLLKELFGSTQDTYLASYVNLSWPHLMHTTRDIPLVLEIQTIA</sequence>
<dbReference type="EMBL" id="QUTG01006352">
    <property type="protein sequence ID" value="RHY84198.1"/>
    <property type="molecule type" value="Genomic_DNA"/>
</dbReference>
<dbReference type="Proteomes" id="UP000285430">
    <property type="component" value="Unassembled WGS sequence"/>
</dbReference>
<protein>
    <submittedName>
        <fullName evidence="3">Uncharacterized protein</fullName>
    </submittedName>
</protein>
<feature type="region of interest" description="Disordered" evidence="1">
    <location>
        <begin position="55"/>
        <end position="74"/>
    </location>
</feature>
<comment type="caution">
    <text evidence="3">The sequence shown here is derived from an EMBL/GenBank/DDBJ whole genome shotgun (WGS) entry which is preliminary data.</text>
</comment>
<evidence type="ECO:0000313" key="5">
    <source>
        <dbReference type="Proteomes" id="UP000285712"/>
    </source>
</evidence>
<evidence type="ECO:0000313" key="3">
    <source>
        <dbReference type="EMBL" id="RHZ23371.1"/>
    </source>
</evidence>
<proteinExistence type="predicted"/>
<dbReference type="Proteomes" id="UP000285712">
    <property type="component" value="Unassembled WGS sequence"/>
</dbReference>
<accession>A0A418F3R3</accession>
<dbReference type="AlphaFoldDB" id="A0A418F3R3"/>
<evidence type="ECO:0000313" key="2">
    <source>
        <dbReference type="EMBL" id="RHY84198.1"/>
    </source>
</evidence>
<evidence type="ECO:0000256" key="1">
    <source>
        <dbReference type="SAM" id="MobiDB-lite"/>
    </source>
</evidence>
<reference evidence="4 5" key="1">
    <citation type="submission" date="2018-08" db="EMBL/GenBank/DDBJ databases">
        <title>Aphanomyces genome sequencing and annotation.</title>
        <authorList>
            <person name="Minardi D."/>
            <person name="Oidtmann B."/>
            <person name="Van Der Giezen M."/>
            <person name="Studholme D.J."/>
        </authorList>
    </citation>
    <scope>NUCLEOTIDE SEQUENCE [LARGE SCALE GENOMIC DNA]</scope>
    <source>
        <strain evidence="3 4">Da</strain>
        <strain evidence="2 5">Sv</strain>
    </source>
</reference>